<dbReference type="Proteomes" id="UP000460435">
    <property type="component" value="Unassembled WGS sequence"/>
</dbReference>
<gene>
    <name evidence="1" type="ORF">F7O44_24515</name>
</gene>
<sequence length="180" mass="19510">MRTTIRIADGGIRDIPRHPHGRQWLLAMLHDDQVSFADSTASALGALIDGYDTLPPTPAGRSQARRARYGYAAQVAARAQERINDQAIASRELDPSMEDADVLVALLGNRVAPLEGANGETSVNWTHRVPVVLIATDFVPFTNHIRPTGHVLLVDPSDEIALLESLSELGVVHLRCRAPG</sequence>
<proteinExistence type="predicted"/>
<dbReference type="EMBL" id="WLZY01000010">
    <property type="protein sequence ID" value="NDL60242.1"/>
    <property type="molecule type" value="Genomic_DNA"/>
</dbReference>
<dbReference type="RefSeq" id="WP_162452939.1">
    <property type="nucleotide sequence ID" value="NZ_WLZY01000010.1"/>
</dbReference>
<accession>A0A7K3MB97</accession>
<organism evidence="1 2">
    <name type="scientific">Phytoactinopolyspora mesophila</name>
    <dbReference type="NCBI Taxonomy" id="2650750"/>
    <lineage>
        <taxon>Bacteria</taxon>
        <taxon>Bacillati</taxon>
        <taxon>Actinomycetota</taxon>
        <taxon>Actinomycetes</taxon>
        <taxon>Jiangellales</taxon>
        <taxon>Jiangellaceae</taxon>
        <taxon>Phytoactinopolyspora</taxon>
    </lineage>
</organism>
<evidence type="ECO:0000313" key="2">
    <source>
        <dbReference type="Proteomes" id="UP000460435"/>
    </source>
</evidence>
<keyword evidence="2" id="KW-1185">Reference proteome</keyword>
<name>A0A7K3MB97_9ACTN</name>
<comment type="caution">
    <text evidence="1">The sequence shown here is derived from an EMBL/GenBank/DDBJ whole genome shotgun (WGS) entry which is preliminary data.</text>
</comment>
<evidence type="ECO:0000313" key="1">
    <source>
        <dbReference type="EMBL" id="NDL60242.1"/>
    </source>
</evidence>
<protein>
    <submittedName>
        <fullName evidence="1">Uncharacterized protein</fullName>
    </submittedName>
</protein>
<dbReference type="AlphaFoldDB" id="A0A7K3MB97"/>
<reference evidence="1 2" key="1">
    <citation type="submission" date="2019-11" db="EMBL/GenBank/DDBJ databases">
        <authorList>
            <person name="Li X.-J."/>
            <person name="Feng X.-M."/>
        </authorList>
    </citation>
    <scope>NUCLEOTIDE SEQUENCE [LARGE SCALE GENOMIC DNA]</scope>
    <source>
        <strain evidence="1 2">XMNu-373</strain>
    </source>
</reference>